<comment type="caution">
    <text evidence="1">The sequence shown here is derived from an EMBL/GenBank/DDBJ whole genome shotgun (WGS) entry which is preliminary data.</text>
</comment>
<sequence>MPYASVDKLPASIQAHLPFHAQEIYLAAFNNAWEEYQVGSLRQREQTAHRVAWAAVKHKYFKDDDNWVPREFG</sequence>
<dbReference type="Gene3D" id="1.10.1740.70">
    <property type="entry name" value="ChaB"/>
    <property type="match status" value="1"/>
</dbReference>
<evidence type="ECO:0000313" key="1">
    <source>
        <dbReference type="EMBL" id="CEG08673.1"/>
    </source>
</evidence>
<dbReference type="InterPro" id="IPR037205">
    <property type="entry name" value="ChaB_sf"/>
</dbReference>
<organism evidence="1 2">
    <name type="scientific">Afipia felis</name>
    <name type="common">Cat scratch disease bacillus</name>
    <dbReference type="NCBI Taxonomy" id="1035"/>
    <lineage>
        <taxon>Bacteria</taxon>
        <taxon>Pseudomonadati</taxon>
        <taxon>Pseudomonadota</taxon>
        <taxon>Alphaproteobacteria</taxon>
        <taxon>Hyphomicrobiales</taxon>
        <taxon>Nitrobacteraceae</taxon>
        <taxon>Afipia</taxon>
    </lineage>
</organism>
<accession>A0A090N7I7</accession>
<protein>
    <submittedName>
        <fullName evidence="1">Cation transport regulator ChaB</fullName>
    </submittedName>
</protein>
<evidence type="ECO:0000313" key="2">
    <source>
        <dbReference type="Proteomes" id="UP000035762"/>
    </source>
</evidence>
<dbReference type="SUPFAM" id="SSF140376">
    <property type="entry name" value="ChaB-like"/>
    <property type="match status" value="1"/>
</dbReference>
<dbReference type="OrthoDB" id="73307at2"/>
<proteinExistence type="predicted"/>
<dbReference type="InterPro" id="IPR009317">
    <property type="entry name" value="ChaB"/>
</dbReference>
<dbReference type="Pfam" id="PF06150">
    <property type="entry name" value="ChaB"/>
    <property type="match status" value="1"/>
</dbReference>
<dbReference type="Proteomes" id="UP000035762">
    <property type="component" value="Unassembled WGS sequence"/>
</dbReference>
<reference evidence="1 2" key="1">
    <citation type="journal article" date="2014" name="Genome Announc.">
        <title>Genome Sequence of Afipia felis Strain 76713, Isolated in Hospital Water Using an Amoeba Co-Culture Procedure.</title>
        <authorList>
            <person name="Benamar S."/>
            <person name="La Scola B."/>
            <person name="Croce O."/>
        </authorList>
    </citation>
    <scope>NUCLEOTIDE SEQUENCE [LARGE SCALE GENOMIC DNA]</scope>
    <source>
        <strain evidence="1 2">76713</strain>
    </source>
</reference>
<dbReference type="AlphaFoldDB" id="A0A090N7I7"/>
<keyword evidence="2" id="KW-1185">Reference proteome</keyword>
<gene>
    <name evidence="1" type="primary">chaB</name>
    <name evidence="1" type="ORF">BN961_02091</name>
</gene>
<dbReference type="EMBL" id="CCAZ020000001">
    <property type="protein sequence ID" value="CEG08673.1"/>
    <property type="molecule type" value="Genomic_DNA"/>
</dbReference>
<dbReference type="RefSeq" id="WP_009340554.1">
    <property type="nucleotide sequence ID" value="NZ_CCAZ020000001.1"/>
</dbReference>
<name>A0A090N7I7_AFIFE</name>